<feature type="region of interest" description="Disordered" evidence="1">
    <location>
        <begin position="70"/>
        <end position="102"/>
    </location>
</feature>
<evidence type="ECO:0000313" key="2">
    <source>
        <dbReference type="EMBL" id="QMP82395.1"/>
    </source>
</evidence>
<dbReference type="Pfam" id="PF00603">
    <property type="entry name" value="Flu_PA"/>
    <property type="match status" value="1"/>
</dbReference>
<dbReference type="EMBL" id="MT153446">
    <property type="protein sequence ID" value="QMP82395.1"/>
    <property type="molecule type" value="Viral_cRNA"/>
</dbReference>
<dbReference type="GO" id="GO:0003723">
    <property type="term" value="F:RNA binding"/>
    <property type="evidence" value="ECO:0007669"/>
    <property type="project" value="InterPro"/>
</dbReference>
<proteinExistence type="predicted"/>
<dbReference type="GO" id="GO:0039694">
    <property type="term" value="P:viral RNA genome replication"/>
    <property type="evidence" value="ECO:0007669"/>
    <property type="project" value="InterPro"/>
</dbReference>
<accession>A0A7D7F8T1</accession>
<evidence type="ECO:0000256" key="1">
    <source>
        <dbReference type="SAM" id="MobiDB-lite"/>
    </source>
</evidence>
<organism evidence="2">
    <name type="scientific">Coleopteran orthomyxo-related virus OKIAV200</name>
    <dbReference type="NCBI Taxonomy" id="2746268"/>
    <lineage>
        <taxon>Viruses</taxon>
        <taxon>Riboviria</taxon>
        <taxon>Orthornavirae</taxon>
        <taxon>Negarnaviricota</taxon>
        <taxon>Polyploviricotina</taxon>
        <taxon>Insthoviricetes</taxon>
        <taxon>Articulavirales</taxon>
        <taxon>Orthomyxoviridae</taxon>
    </lineage>
</organism>
<name>A0A7D7F8T1_9ORTO</name>
<sequence>MNAYELLTKNISLYPIEFVERFGMQGPHWATETWEKRERSLCHDMVCVLLANSEPSRSLEEEIIENLRKRRRTISSSDDEEKPGKRPRENSPGPSTAIDEVDHDTYFEEIGDVLTLEEDDYELPDYEPPDFEKDNSELTKYRYIVLEGLINSAMFQNHYCTKWMCARPNNMFDIIDTREELLIEVKTTVNPVQIRNKFEEENDHEKATLIIIDMNTIEILYDNKKLDAMPGESKALNFLLNRKTHMKTLNIEDDVTTEGELSEILIQSRKVWEYINLMKETVKVETEKSEFGPIPLEAFEIEHITKEKLFNSLTDPLETVAEDIVTWKGKLTPPPICDPTELEEDTDIFAIEKFMTHDLEGATLISGKVDLVNSIGNLYNIWKNRNGEEKQFGFLNLKLNSDREKLRGDTMESLGIGEKKHTYKAKLENPKQEERQPLMRHQYDTWIEDTITFLGGNHKFTNEDTINCSPDKISKIPMYQEIHGWIMSFYKRVSERNVGLFMSYIQNFYSRLSGAYNTTIGNKSTHSFIAAIPIKCTLYKNNTISKRLITGIAFRGPHHCKSPTDKMTLLIIEKIDLTKLPKHFYKNPTIIRTLEGDHFLIRKTAVKKIDGIHLTFIDNALFMATNMIGDILLNHKNNTTERVFRTLLQSFLTNDRAINFFVDRVIDSVLMAVIGNSRDEGFLSVFRKLIMILINDKRGENCFTFTVEGLCDKINECILDNPFSMHLLMSLRFALCF</sequence>
<reference evidence="2" key="1">
    <citation type="journal article" date="2019" name="PLoS Pathog.">
        <title>Re-assessing the diversity of negative strand RNA viruses in insects.</title>
        <authorList>
            <person name="Kafer S."/>
            <person name="Paraskevopoulou S."/>
            <person name="Zirkel F."/>
            <person name="Wieseke N."/>
            <person name="Donath A."/>
            <person name="Petersen M."/>
            <person name="Jones T.C."/>
            <person name="Liu S."/>
            <person name="Zhou X."/>
            <person name="Middendorf M."/>
            <person name="Junglen S."/>
            <person name="Misof B."/>
            <person name="Drosten C."/>
        </authorList>
    </citation>
    <scope>NUCLEOTIDE SEQUENCE</scope>
    <source>
        <strain evidence="2">OKIAV200</strain>
    </source>
</reference>
<dbReference type="InterPro" id="IPR038372">
    <property type="entry name" value="PA/PA-X_sf"/>
</dbReference>
<dbReference type="InterPro" id="IPR001009">
    <property type="entry name" value="PA/PA-X"/>
</dbReference>
<dbReference type="Gene3D" id="3.40.91.90">
    <property type="entry name" value="Influenza RNA-dependent RNA polymerase subunit PA, endonuclease domain"/>
    <property type="match status" value="1"/>
</dbReference>
<reference evidence="2" key="2">
    <citation type="submission" date="2020-03" db="EMBL/GenBank/DDBJ databases">
        <authorList>
            <person name="Kafer S."/>
            <person name="Paraskevopoulou S."/>
            <person name="Zirkel F."/>
            <person name="Wieseke N."/>
            <person name="Donath A."/>
            <person name="Petersen M."/>
            <person name="Jones T.C."/>
            <person name="Liu S."/>
            <person name="Zhou X."/>
            <person name="Middendorf M."/>
            <person name="Junglen S."/>
            <person name="Misof B."/>
            <person name="Drosten C."/>
        </authorList>
    </citation>
    <scope>NUCLEOTIDE SEQUENCE</scope>
    <source>
        <strain evidence="2">OKIAV200</strain>
    </source>
</reference>
<protein>
    <submittedName>
        <fullName evidence="2">Polymerase PA</fullName>
    </submittedName>
</protein>